<accession>A0A3N4YLY4</accession>
<dbReference type="Pfam" id="PF14464">
    <property type="entry name" value="Prok-JAB"/>
    <property type="match status" value="1"/>
</dbReference>
<protein>
    <submittedName>
        <fullName evidence="7">Integrative and conjugative element protein (TIGR02256 family)</fullName>
    </submittedName>
</protein>
<dbReference type="GO" id="GO:0008237">
    <property type="term" value="F:metallopeptidase activity"/>
    <property type="evidence" value="ECO:0007669"/>
    <property type="project" value="UniProtKB-KW"/>
</dbReference>
<keyword evidence="4" id="KW-0862">Zinc</keyword>
<dbReference type="Proteomes" id="UP000280501">
    <property type="component" value="Unassembled WGS sequence"/>
</dbReference>
<dbReference type="AlphaFoldDB" id="A0A3N4YLY4"/>
<keyword evidence="8" id="KW-1185">Reference proteome</keyword>
<evidence type="ECO:0000256" key="3">
    <source>
        <dbReference type="ARBA" id="ARBA00022801"/>
    </source>
</evidence>
<proteinExistence type="predicted"/>
<evidence type="ECO:0000256" key="5">
    <source>
        <dbReference type="ARBA" id="ARBA00023049"/>
    </source>
</evidence>
<evidence type="ECO:0000313" key="8">
    <source>
        <dbReference type="Proteomes" id="UP000280501"/>
    </source>
</evidence>
<feature type="domain" description="JAB" evidence="6">
    <location>
        <begin position="24"/>
        <end position="130"/>
    </location>
</feature>
<dbReference type="InterPro" id="IPR028090">
    <property type="entry name" value="JAB_dom_prok"/>
</dbReference>
<dbReference type="EMBL" id="RKQZ01000001">
    <property type="protein sequence ID" value="RPF20334.1"/>
    <property type="molecule type" value="Genomic_DNA"/>
</dbReference>
<dbReference type="GO" id="GO:0006508">
    <property type="term" value="P:proteolysis"/>
    <property type="evidence" value="ECO:0007669"/>
    <property type="project" value="UniProtKB-KW"/>
</dbReference>
<evidence type="ECO:0000256" key="4">
    <source>
        <dbReference type="ARBA" id="ARBA00022833"/>
    </source>
</evidence>
<keyword evidence="1" id="KW-0645">Protease</keyword>
<dbReference type="SUPFAM" id="SSF102712">
    <property type="entry name" value="JAB1/MPN domain"/>
    <property type="match status" value="1"/>
</dbReference>
<organism evidence="7 8">
    <name type="scientific">Myceligenerans xiligouense</name>
    <dbReference type="NCBI Taxonomy" id="253184"/>
    <lineage>
        <taxon>Bacteria</taxon>
        <taxon>Bacillati</taxon>
        <taxon>Actinomycetota</taxon>
        <taxon>Actinomycetes</taxon>
        <taxon>Micrococcales</taxon>
        <taxon>Promicromonosporaceae</taxon>
        <taxon>Myceligenerans</taxon>
    </lineage>
</organism>
<keyword evidence="2" id="KW-0479">Metal-binding</keyword>
<reference evidence="7 8" key="1">
    <citation type="submission" date="2018-11" db="EMBL/GenBank/DDBJ databases">
        <title>Sequencing the genomes of 1000 actinobacteria strains.</title>
        <authorList>
            <person name="Klenk H.-P."/>
        </authorList>
    </citation>
    <scope>NUCLEOTIDE SEQUENCE [LARGE SCALE GENOMIC DNA]</scope>
    <source>
        <strain evidence="7 8">DSM 15700</strain>
    </source>
</reference>
<comment type="caution">
    <text evidence="7">The sequence shown here is derived from an EMBL/GenBank/DDBJ whole genome shotgun (WGS) entry which is preliminary data.</text>
</comment>
<evidence type="ECO:0000313" key="7">
    <source>
        <dbReference type="EMBL" id="RPF20334.1"/>
    </source>
</evidence>
<keyword evidence="5" id="KW-0482">Metalloprotease</keyword>
<name>A0A3N4YLY4_9MICO</name>
<evidence type="ECO:0000259" key="6">
    <source>
        <dbReference type="Pfam" id="PF14464"/>
    </source>
</evidence>
<dbReference type="RefSeq" id="WP_170176967.1">
    <property type="nucleotide sequence ID" value="NZ_RKQZ01000001.1"/>
</dbReference>
<dbReference type="GO" id="GO:0046872">
    <property type="term" value="F:metal ion binding"/>
    <property type="evidence" value="ECO:0007669"/>
    <property type="project" value="UniProtKB-KW"/>
</dbReference>
<gene>
    <name evidence="7" type="ORF">EDD34_0920</name>
</gene>
<evidence type="ECO:0000256" key="2">
    <source>
        <dbReference type="ARBA" id="ARBA00022723"/>
    </source>
</evidence>
<sequence>MITADRGNAPEVRIEENAFHRGEAIALDAAPHESGGILVGWWEGDGIAVVRGLLAVPDHRAGHTHYERRHTPAQQVLDEYLATSSEPNVGYVGEWHSHPTPQPPSPTDRHALTGLVRQARHSVALVVLAVMSEHAVEAYSLIGEPCWPSRATIKPADVERIAP</sequence>
<keyword evidence="3" id="KW-0378">Hydrolase</keyword>
<dbReference type="Gene3D" id="3.40.140.10">
    <property type="entry name" value="Cytidine Deaminase, domain 2"/>
    <property type="match status" value="1"/>
</dbReference>
<evidence type="ECO:0000256" key="1">
    <source>
        <dbReference type="ARBA" id="ARBA00022670"/>
    </source>
</evidence>